<dbReference type="SUPFAM" id="SSF48452">
    <property type="entry name" value="TPR-like"/>
    <property type="match status" value="3"/>
</dbReference>
<dbReference type="InterPro" id="IPR011990">
    <property type="entry name" value="TPR-like_helical_dom_sf"/>
</dbReference>
<dbReference type="EMBL" id="QNBE01000052">
    <property type="protein sequence ID" value="RKX70087.1"/>
    <property type="molecule type" value="Genomic_DNA"/>
</dbReference>
<sequence length="707" mass="81823">MILLFIIGLAFDRIGDVLITTNHPQPAINYYELYYRMVATDPKIRLKLGQTAYLLGNYQLSIRYLDQLDLPQAKLWLGLSYFQLGDYHRCEKILSQVEGDTAQYYRGISLFKLGRYGEALTVLSSLPGSEAQFFTGLVLARIGREEEALALIDQNQGGWWEEYRRYLHSYLRDRMRLPLKYKTGDRVRFLLARQRFEIGEIESALSILDSIQGFDDLKAIDQVLCYLKLNWNKKAIQTLKALPGTSKIRNLLFGYAFLNLRDYRSARHHFHNAGRSGYTGLIKTFYQEGRYDSVIHYIERLRGIPSIEIRFIYAKSLYNLQRYPTAISVGKEIIAIDPTTNYAQQAYILIGEAYQLMGHPDSARMIWNNFVERYPASPLAGLAMKRIGDSYYAEKNYERAIQAYLKVEDLPHTTSLIEDAAFRVEMARYRAGITRSYLTVLKRYINRFPESRRAPKLGLRIGDIYKKSGRLKSALWWYEKTAQNYPAVRKEALFRIARVKEMRNDVPGLKQTLLEIIAIDSTPEAIEELAHLYFSIEEFDSAILWFEKLNRIEGYQDLAALELARIYRKIDRIREAEVFLRPLTNKESPLRDDAIILLAEILRETGRLDEAKRILSQIEENPKGHLILGEIELLFGNYLSARNEFIRAGSLFADDRNACAEALIQAGDAAAKAKDWEEAKKLYEQAQLLTSDPRIKIRAKERVERLP</sequence>
<accession>A0A660SH95</accession>
<name>A0A660SH95_UNCW3</name>
<dbReference type="Proteomes" id="UP000268469">
    <property type="component" value="Unassembled WGS sequence"/>
</dbReference>
<dbReference type="Pfam" id="PF07721">
    <property type="entry name" value="TPR_4"/>
    <property type="match status" value="1"/>
</dbReference>
<organism evidence="1 2">
    <name type="scientific">candidate division WOR-3 bacterium</name>
    <dbReference type="NCBI Taxonomy" id="2052148"/>
    <lineage>
        <taxon>Bacteria</taxon>
        <taxon>Bacteria division WOR-3</taxon>
    </lineage>
</organism>
<dbReference type="InterPro" id="IPR019734">
    <property type="entry name" value="TPR_rpt"/>
</dbReference>
<dbReference type="PANTHER" id="PTHR12558:SF13">
    <property type="entry name" value="CELL DIVISION CYCLE PROTEIN 27 HOMOLOG"/>
    <property type="match status" value="1"/>
</dbReference>
<dbReference type="PANTHER" id="PTHR12558">
    <property type="entry name" value="CELL DIVISION CYCLE 16,23,27"/>
    <property type="match status" value="1"/>
</dbReference>
<dbReference type="AlphaFoldDB" id="A0A660SH95"/>
<reference evidence="1 2" key="1">
    <citation type="submission" date="2018-06" db="EMBL/GenBank/DDBJ databases">
        <title>Extensive metabolic versatility and redundancy in microbially diverse, dynamic hydrothermal sediments.</title>
        <authorList>
            <person name="Dombrowski N."/>
            <person name="Teske A."/>
            <person name="Baker B.J."/>
        </authorList>
    </citation>
    <scope>NUCLEOTIDE SEQUENCE [LARGE SCALE GENOMIC DNA]</scope>
    <source>
        <strain evidence="1">B36_G15</strain>
    </source>
</reference>
<dbReference type="Pfam" id="PF12895">
    <property type="entry name" value="ANAPC3"/>
    <property type="match status" value="1"/>
</dbReference>
<dbReference type="Pfam" id="PF13432">
    <property type="entry name" value="TPR_16"/>
    <property type="match status" value="1"/>
</dbReference>
<proteinExistence type="predicted"/>
<gene>
    <name evidence="1" type="ORF">DRP53_06200</name>
</gene>
<evidence type="ECO:0000313" key="1">
    <source>
        <dbReference type="EMBL" id="RKX70087.1"/>
    </source>
</evidence>
<evidence type="ECO:0000313" key="2">
    <source>
        <dbReference type="Proteomes" id="UP000268469"/>
    </source>
</evidence>
<dbReference type="GO" id="GO:0042802">
    <property type="term" value="F:identical protein binding"/>
    <property type="evidence" value="ECO:0007669"/>
    <property type="project" value="InterPro"/>
</dbReference>
<dbReference type="InterPro" id="IPR011717">
    <property type="entry name" value="TPR-4"/>
</dbReference>
<dbReference type="Gene3D" id="1.25.40.10">
    <property type="entry name" value="Tetratricopeptide repeat domain"/>
    <property type="match status" value="4"/>
</dbReference>
<protein>
    <recommendedName>
        <fullName evidence="3">Tetratricopeptide repeat protein</fullName>
    </recommendedName>
</protein>
<evidence type="ECO:0008006" key="3">
    <source>
        <dbReference type="Google" id="ProtNLM"/>
    </source>
</evidence>
<comment type="caution">
    <text evidence="1">The sequence shown here is derived from an EMBL/GenBank/DDBJ whole genome shotgun (WGS) entry which is preliminary data.</text>
</comment>
<dbReference type="SMART" id="SM00028">
    <property type="entry name" value="TPR"/>
    <property type="match status" value="5"/>
</dbReference>